<dbReference type="PANTHER" id="PTHR41695">
    <property type="entry name" value="1,4-ALPHA-GLUCAN BRANCHING ENZYME RV3031-RELATED"/>
    <property type="match status" value="1"/>
</dbReference>
<dbReference type="AlphaFoldDB" id="A0A399F565"/>
<feature type="binding site" evidence="4">
    <location>
        <position position="404"/>
    </location>
    <ligand>
        <name>substrate</name>
    </ligand>
</feature>
<dbReference type="InterPro" id="IPR037090">
    <property type="entry name" value="57_glycoside_trans_central"/>
</dbReference>
<dbReference type="SUPFAM" id="SSF88713">
    <property type="entry name" value="Glycoside hydrolase/deacetylase"/>
    <property type="match status" value="1"/>
</dbReference>
<gene>
    <name evidence="9" type="ORF">Mgrana_02756</name>
</gene>
<dbReference type="Gene3D" id="1.20.1430.10">
    <property type="entry name" value="Families 57/38 glycoside transferase, middle domain"/>
    <property type="match status" value="1"/>
</dbReference>
<keyword evidence="9" id="KW-0328">Glycosyltransferase</keyword>
<evidence type="ECO:0000259" key="7">
    <source>
        <dbReference type="Pfam" id="PF03065"/>
    </source>
</evidence>
<dbReference type="Pfam" id="PF03065">
    <property type="entry name" value="Glyco_hydro_57"/>
    <property type="match status" value="1"/>
</dbReference>
<keyword evidence="9" id="KW-0808">Transferase</keyword>
<dbReference type="InterPro" id="IPR028995">
    <property type="entry name" value="Glyco_hydro_57/38_cen_sf"/>
</dbReference>
<dbReference type="Gene3D" id="1.10.150.20">
    <property type="entry name" value="5' to 3' exonuclease, C-terminal subdomain"/>
    <property type="match status" value="1"/>
</dbReference>
<feature type="compositionally biased region" description="Pro residues" evidence="6">
    <location>
        <begin position="563"/>
        <end position="575"/>
    </location>
</feature>
<dbReference type="PANTHER" id="PTHR41695:SF1">
    <property type="entry name" value="1,4-ALPHA-GLUCAN BRANCHING ENZYME TK1436"/>
    <property type="match status" value="1"/>
</dbReference>
<proteinExistence type="inferred from homology"/>
<feature type="binding site" evidence="4">
    <location>
        <position position="464"/>
    </location>
    <ligand>
        <name>substrate</name>
    </ligand>
</feature>
<name>A0A399F565_9DEIN</name>
<reference evidence="9 10" key="1">
    <citation type="submission" date="2018-08" db="EMBL/GenBank/DDBJ databases">
        <title>Meiothermus granaticius genome AF-68 sequencing project.</title>
        <authorList>
            <person name="Da Costa M.S."/>
            <person name="Albuquerque L."/>
            <person name="Raposo P."/>
            <person name="Froufe H.J.C."/>
            <person name="Barroso C.S."/>
            <person name="Egas C."/>
        </authorList>
    </citation>
    <scope>NUCLEOTIDE SEQUENCE [LARGE SCALE GENOMIC DNA]</scope>
    <source>
        <strain evidence="9 10">AF-68</strain>
    </source>
</reference>
<dbReference type="Gene3D" id="3.20.110.10">
    <property type="entry name" value="Glycoside hydrolase 38, N terminal domain"/>
    <property type="match status" value="1"/>
</dbReference>
<dbReference type="EMBL" id="QWLB01000046">
    <property type="protein sequence ID" value="RIH91358.1"/>
    <property type="molecule type" value="Genomic_DNA"/>
</dbReference>
<feature type="region of interest" description="Disordered" evidence="6">
    <location>
        <begin position="552"/>
        <end position="586"/>
    </location>
</feature>
<comment type="similarity">
    <text evidence="1 5">Belongs to the glycosyl hydrolase 57 family.</text>
</comment>
<evidence type="ECO:0000256" key="5">
    <source>
        <dbReference type="RuleBase" id="RU361196"/>
    </source>
</evidence>
<evidence type="ECO:0000313" key="9">
    <source>
        <dbReference type="EMBL" id="RIH91358.1"/>
    </source>
</evidence>
<feature type="binding site" evidence="4">
    <location>
        <position position="265"/>
    </location>
    <ligand>
        <name>substrate</name>
    </ligand>
</feature>
<dbReference type="GO" id="GO:0030979">
    <property type="term" value="P:alpha-glucan biosynthetic process"/>
    <property type="evidence" value="ECO:0007669"/>
    <property type="project" value="InterPro"/>
</dbReference>
<evidence type="ECO:0000256" key="2">
    <source>
        <dbReference type="ARBA" id="ARBA00023277"/>
    </source>
</evidence>
<dbReference type="InterPro" id="IPR011330">
    <property type="entry name" value="Glyco_hydro/deAcase_b/a-brl"/>
</dbReference>
<dbReference type="Pfam" id="PF09210">
    <property type="entry name" value="BE_C"/>
    <property type="match status" value="1"/>
</dbReference>
<evidence type="ECO:0000256" key="4">
    <source>
        <dbReference type="PIRSR" id="PIRSR640042-2"/>
    </source>
</evidence>
<evidence type="ECO:0000256" key="6">
    <source>
        <dbReference type="SAM" id="MobiDB-lite"/>
    </source>
</evidence>
<dbReference type="Proteomes" id="UP000266178">
    <property type="component" value="Unassembled WGS sequence"/>
</dbReference>
<evidence type="ECO:0000256" key="3">
    <source>
        <dbReference type="PIRSR" id="PIRSR640042-1"/>
    </source>
</evidence>
<feature type="active site" description="Proton donor" evidence="3">
    <location>
        <position position="353"/>
    </location>
</feature>
<dbReference type="InterPro" id="IPR015293">
    <property type="entry name" value="BE_C"/>
</dbReference>
<keyword evidence="10" id="KW-1185">Reference proteome</keyword>
<dbReference type="InterPro" id="IPR004300">
    <property type="entry name" value="Glyco_hydro_57_N"/>
</dbReference>
<dbReference type="InterPro" id="IPR040042">
    <property type="entry name" value="Branching_enz_MT3115-like"/>
</dbReference>
<dbReference type="NCBIfam" id="NF041566">
    <property type="entry name" value="branchenz_Thermus"/>
    <property type="match status" value="1"/>
</dbReference>
<feature type="binding site" evidence="4">
    <location>
        <position position="282"/>
    </location>
    <ligand>
        <name>substrate</name>
    </ligand>
</feature>
<keyword evidence="2 5" id="KW-0119">Carbohydrate metabolism</keyword>
<feature type="active site" description="Nucleophile" evidence="3">
    <location>
        <position position="183"/>
    </location>
</feature>
<comment type="caution">
    <text evidence="9">The sequence shown here is derived from an EMBL/GenBank/DDBJ whole genome shotgun (WGS) entry which is preliminary data.</text>
</comment>
<dbReference type="InterPro" id="IPR048145">
    <property type="entry name" value="TTHA1902"/>
</dbReference>
<accession>A0A399F565</accession>
<protein>
    <submittedName>
        <fullName evidence="9">1,4-alpha-glucan branching enzyme</fullName>
        <ecNumber evidence="9">2.4.1.18</ecNumber>
    </submittedName>
</protein>
<dbReference type="Pfam" id="PF14520">
    <property type="entry name" value="HHH_5"/>
    <property type="match status" value="1"/>
</dbReference>
<feature type="domain" description="1,4-alpha-glucan branching enzyme C-terminal" evidence="8">
    <location>
        <begin position="426"/>
        <end position="524"/>
    </location>
</feature>
<dbReference type="GO" id="GO:0003844">
    <property type="term" value="F:1,4-alpha-glucan branching enzyme activity"/>
    <property type="evidence" value="ECO:0007669"/>
    <property type="project" value="UniProtKB-EC"/>
</dbReference>
<evidence type="ECO:0000259" key="8">
    <source>
        <dbReference type="Pfam" id="PF09210"/>
    </source>
</evidence>
<dbReference type="EC" id="2.4.1.18" evidence="9"/>
<dbReference type="InterPro" id="IPR027291">
    <property type="entry name" value="Glyco_hydro_38_N_sf"/>
</dbReference>
<evidence type="ECO:0000313" key="10">
    <source>
        <dbReference type="Proteomes" id="UP000266178"/>
    </source>
</evidence>
<feature type="domain" description="Glycoside hydrolase family 57 N-terminal" evidence="7">
    <location>
        <begin position="4"/>
        <end position="391"/>
    </location>
</feature>
<sequence length="648" mass="72657">MRLVLVLHAHLPYVRAHGMWPFGEETLYEAIAEVYLPLAQLLERLAAEGIPTPLTLGMTPVLSEQLADPRVKEGFLRYAQDRLRRAEDDHTRYRGTEFAASAEHTLAFWLGALEGYRALGGDLTGFFARAQERGQLELVTSSATHAYSPLLSSDAALWAQIKTGTETYRKHYRRAPTGYWLPELAYRPRGWWNPPVDGAEAGLRAGVDELLYQAGIRYSFVDAHLVQGGQPLAMGPHSSSILPMEGSEATYRVHELPSGLRVLVRNPETTLQVWSAEHGYPGDPIYREYHRKDPISGLRHHRITGRQVDLGAKAAYQPEEAQARAIQHARHFVARVGELAEKHPEGVLCAAYDAELFGHWWYEGMTWLEAVFRELAGLPGVQALTAQAVIRGEVPRIALPEGSWGRGGQHEVWLNAATLDYWRLVYRAEGQMVEAAERFAYGLDAPRRALRQLMRELLLLESSDWPFLIESGQATEYARTRYEGHAERFAELYGMLEADRIDLGRVSALEDLDGVFPEADVSLYRSRGKAPVEGNPLGDLLRQTAAGREARRAAEAARYGPLPGVPPKGQEPPQPVRRHSARGKREPLEKIQGIGPVYQKRLWEAGILTFAQLAALEPQEVLRIIRPHPWQRVDVAAWIREAALRARG</sequence>
<dbReference type="SUPFAM" id="SSF88688">
    <property type="entry name" value="Families 57/38 glycoside transferase middle domain"/>
    <property type="match status" value="1"/>
</dbReference>
<dbReference type="GO" id="GO:0005576">
    <property type="term" value="C:extracellular region"/>
    <property type="evidence" value="ECO:0007669"/>
    <property type="project" value="TreeGrafter"/>
</dbReference>
<organism evidence="9 10">
    <name type="scientific">Meiothermus granaticius NBRC 107808</name>
    <dbReference type="NCBI Taxonomy" id="1227551"/>
    <lineage>
        <taxon>Bacteria</taxon>
        <taxon>Thermotogati</taxon>
        <taxon>Deinococcota</taxon>
        <taxon>Deinococci</taxon>
        <taxon>Thermales</taxon>
        <taxon>Thermaceae</taxon>
        <taxon>Meiothermus</taxon>
    </lineage>
</organism>
<evidence type="ECO:0000256" key="1">
    <source>
        <dbReference type="ARBA" id="ARBA00006821"/>
    </source>
</evidence>